<keyword evidence="3" id="KW-0949">S-adenosyl-L-methionine</keyword>
<dbReference type="Gene3D" id="1.10.10.10">
    <property type="entry name" value="Winged helix-like DNA-binding domain superfamily/Winged helix DNA-binding domain"/>
    <property type="match status" value="1"/>
</dbReference>
<dbReference type="GO" id="GO:0046983">
    <property type="term" value="F:protein dimerization activity"/>
    <property type="evidence" value="ECO:0007669"/>
    <property type="project" value="InterPro"/>
</dbReference>
<dbReference type="InterPro" id="IPR001077">
    <property type="entry name" value="COMT_C"/>
</dbReference>
<dbReference type="Proteomes" id="UP000007845">
    <property type="component" value="Chromosome"/>
</dbReference>
<dbReference type="InterPro" id="IPR036390">
    <property type="entry name" value="WH_DNA-bd_sf"/>
</dbReference>
<evidence type="ECO:0000256" key="1">
    <source>
        <dbReference type="ARBA" id="ARBA00022603"/>
    </source>
</evidence>
<evidence type="ECO:0000256" key="2">
    <source>
        <dbReference type="ARBA" id="ARBA00022679"/>
    </source>
</evidence>
<dbReference type="Gene3D" id="3.40.50.150">
    <property type="entry name" value="Vaccinia Virus protein VP39"/>
    <property type="match status" value="1"/>
</dbReference>
<keyword evidence="7" id="KW-1185">Reference proteome</keyword>
<evidence type="ECO:0000259" key="5">
    <source>
        <dbReference type="Pfam" id="PF08100"/>
    </source>
</evidence>
<dbReference type="EMBL" id="CP003220">
    <property type="protein sequence ID" value="EGB15611.1"/>
    <property type="molecule type" value="Genomic_DNA"/>
</dbReference>
<accession>F0JC38</accession>
<evidence type="ECO:0000313" key="6">
    <source>
        <dbReference type="EMBL" id="EGB15611.1"/>
    </source>
</evidence>
<dbReference type="Pfam" id="PF08100">
    <property type="entry name" value="Dimerisation"/>
    <property type="match status" value="1"/>
</dbReference>
<feature type="domain" description="O-methyltransferase dimerisation" evidence="5">
    <location>
        <begin position="23"/>
        <end position="98"/>
    </location>
</feature>
<name>F0JC38_9BACT</name>
<dbReference type="RefSeq" id="WP_014323037.1">
    <property type="nucleotide sequence ID" value="NC_016803.1"/>
</dbReference>
<keyword evidence="2 6" id="KW-0808">Transferase</keyword>
<gene>
    <name evidence="6" type="ORF">DND132_2408</name>
</gene>
<dbReference type="InterPro" id="IPR016461">
    <property type="entry name" value="COMT-like"/>
</dbReference>
<dbReference type="PANTHER" id="PTHR43712">
    <property type="entry name" value="PUTATIVE (AFU_ORTHOLOGUE AFUA_4G14580)-RELATED"/>
    <property type="match status" value="1"/>
</dbReference>
<dbReference type="SUPFAM" id="SSF53335">
    <property type="entry name" value="S-adenosyl-L-methionine-dependent methyltransferases"/>
    <property type="match status" value="1"/>
</dbReference>
<dbReference type="GO" id="GO:0032259">
    <property type="term" value="P:methylation"/>
    <property type="evidence" value="ECO:0007669"/>
    <property type="project" value="UniProtKB-KW"/>
</dbReference>
<dbReference type="SMR" id="F0JC38"/>
<dbReference type="STRING" id="641491.DND132_2408"/>
<dbReference type="GO" id="GO:0008171">
    <property type="term" value="F:O-methyltransferase activity"/>
    <property type="evidence" value="ECO:0007669"/>
    <property type="project" value="InterPro"/>
</dbReference>
<protein>
    <submittedName>
        <fullName evidence="6">Methyltransferase type 12</fullName>
    </submittedName>
</protein>
<proteinExistence type="predicted"/>
<dbReference type="InterPro" id="IPR029063">
    <property type="entry name" value="SAM-dependent_MTases_sf"/>
</dbReference>
<feature type="domain" description="O-methyltransferase C-terminal" evidence="4">
    <location>
        <begin position="136"/>
        <end position="274"/>
    </location>
</feature>
<dbReference type="PROSITE" id="PS51683">
    <property type="entry name" value="SAM_OMT_II"/>
    <property type="match status" value="1"/>
</dbReference>
<evidence type="ECO:0000256" key="3">
    <source>
        <dbReference type="ARBA" id="ARBA00022691"/>
    </source>
</evidence>
<reference evidence="6 7" key="1">
    <citation type="journal article" date="2011" name="J. Bacteriol.">
        <title>Genome sequence of the mercury-methylating strain Desulfovibrio desulfuricans ND132.</title>
        <authorList>
            <person name="Brown S.D."/>
            <person name="Gilmour C.C."/>
            <person name="Kucken A.M."/>
            <person name="Wall J.D."/>
            <person name="Elias D.A."/>
            <person name="Brandt C.C."/>
            <person name="Podar M."/>
            <person name="Chertkov O."/>
            <person name="Held B."/>
            <person name="Bruce D.C."/>
            <person name="Detter J.C."/>
            <person name="Tapia R."/>
            <person name="Han C.S."/>
            <person name="Goodwin L.A."/>
            <person name="Cheng J.F."/>
            <person name="Pitluck S."/>
            <person name="Woyke T."/>
            <person name="Mikhailova N."/>
            <person name="Ivanova N.N."/>
            <person name="Han J."/>
            <person name="Lucas S."/>
            <person name="Lapidus A.L."/>
            <person name="Land M.L."/>
            <person name="Hauser L.J."/>
            <person name="Palumbo A.V."/>
        </authorList>
    </citation>
    <scope>NUCLEOTIDE SEQUENCE [LARGE SCALE GENOMIC DNA]</scope>
    <source>
        <strain evidence="6 7">ND132</strain>
    </source>
</reference>
<dbReference type="KEGG" id="ddn:DND132_2408"/>
<dbReference type="PANTHER" id="PTHR43712:SF2">
    <property type="entry name" value="O-METHYLTRANSFERASE CICE"/>
    <property type="match status" value="1"/>
</dbReference>
<dbReference type="eggNOG" id="COG4122">
    <property type="taxonomic scope" value="Bacteria"/>
</dbReference>
<evidence type="ECO:0000313" key="7">
    <source>
        <dbReference type="Proteomes" id="UP000007845"/>
    </source>
</evidence>
<keyword evidence="1 6" id="KW-0489">Methyltransferase</keyword>
<dbReference type="InterPro" id="IPR012967">
    <property type="entry name" value="COMT_dimerisation"/>
</dbReference>
<dbReference type="OrthoDB" id="9767938at2"/>
<sequence length="360" mass="39521">MSIPTRNLSGLGMPENAAGLESILNGYRAYQVFNTALELGLFELLHDEPGLDREVIAKRLKVNGMFIRSFLLSLRELGLITEDTEKFANSPMADAFLVRESPLFQGGWINEDTGANSRWSNLTAQLQKDKPEAYAFDQAPRTDFIRALGQRSLRGELQGVVREILAWDQFPRARTVLDLGGGHGLYAIALCQANGGLGGVVFDKPHVMSETRAFLREYGMAERLTAQGGDIDTDDIGEGFDIVLISHVLYKFRKNMPEFFNKIRNALRPGGLLVSNHWFCAPGCVPQNGLLEMDKSFLSFGHPLCRIEQFTGLIEECGFSIVAAREIPGPFGAANLHLAVKTAAESVAPECETAACCSCC</sequence>
<dbReference type="SUPFAM" id="SSF46785">
    <property type="entry name" value="Winged helix' DNA-binding domain"/>
    <property type="match status" value="1"/>
</dbReference>
<dbReference type="CDD" id="cd02440">
    <property type="entry name" value="AdoMet_MTases"/>
    <property type="match status" value="1"/>
</dbReference>
<dbReference type="Pfam" id="PF00891">
    <property type="entry name" value="Methyltransf_2"/>
    <property type="match status" value="1"/>
</dbReference>
<organism evidence="6 7">
    <name type="scientific">Pseudodesulfovibrio mercurii</name>
    <dbReference type="NCBI Taxonomy" id="641491"/>
    <lineage>
        <taxon>Bacteria</taxon>
        <taxon>Pseudomonadati</taxon>
        <taxon>Thermodesulfobacteriota</taxon>
        <taxon>Desulfovibrionia</taxon>
        <taxon>Desulfovibrionales</taxon>
        <taxon>Desulfovibrionaceae</taxon>
    </lineage>
</organism>
<dbReference type="InterPro" id="IPR036388">
    <property type="entry name" value="WH-like_DNA-bd_sf"/>
</dbReference>
<dbReference type="HOGENOM" id="CLU_005533_4_3_7"/>
<dbReference type="AlphaFoldDB" id="F0JC38"/>
<evidence type="ECO:0000259" key="4">
    <source>
        <dbReference type="Pfam" id="PF00891"/>
    </source>
</evidence>